<dbReference type="InterPro" id="IPR020843">
    <property type="entry name" value="ER"/>
</dbReference>
<sequence length="333" mass="35048">MADDFNTAPATQEHMKAALIEAPNTDPVVRVLPVPKNVGEGRVLVRMRAAALNFADLLKAQGRYQEAEPFPFVSGLEGAGEVIEASVDSALTPGQRVAVNVPGTLCDVVAAPAQQCIPIPDAMSFEEAAGFQIAYGTSHLALVGPGALRDGETLAVLGAAGGVGLTAVQVGRALDARVIAVARGSDKMDLLRSEGADVVIDSDECGDLKTALRDAGGVDVVYDPVGDAPGLAAFGALRQCGRFLVIGFAGGQPPRLPLNHALVKNISIHGYYWGGLRKRDPQAVQASLRDLFKLYEEGRLRPHLGHVLPLDRLAEGFDLLRSRRAVGKVIVTL</sequence>
<dbReference type="InterPro" id="IPR013149">
    <property type="entry name" value="ADH-like_C"/>
</dbReference>
<gene>
    <name evidence="2" type="ORF">MLD63_10790</name>
</gene>
<dbReference type="Pfam" id="PF00107">
    <property type="entry name" value="ADH_zinc_N"/>
    <property type="match status" value="1"/>
</dbReference>
<evidence type="ECO:0000313" key="3">
    <source>
        <dbReference type="Proteomes" id="UP001203945"/>
    </source>
</evidence>
<dbReference type="RefSeq" id="WP_255329915.1">
    <property type="nucleotide sequence ID" value="NZ_JAKZEU010000003.1"/>
</dbReference>
<dbReference type="CDD" id="cd08241">
    <property type="entry name" value="QOR1"/>
    <property type="match status" value="1"/>
</dbReference>
<name>A0ABT1MRH2_9RHOB</name>
<accession>A0ABT1MRH2</accession>
<reference evidence="2 3" key="1">
    <citation type="submission" date="2022-03" db="EMBL/GenBank/DDBJ databases">
        <authorList>
            <person name="He Y."/>
        </authorList>
    </citation>
    <scope>NUCLEOTIDE SEQUENCE [LARGE SCALE GENOMIC DNA]</scope>
    <source>
        <strain evidence="2 3">TK19116</strain>
    </source>
</reference>
<proteinExistence type="predicted"/>
<feature type="domain" description="Enoyl reductase (ER)" evidence="1">
    <location>
        <begin position="18"/>
        <end position="331"/>
    </location>
</feature>
<dbReference type="SUPFAM" id="SSF51735">
    <property type="entry name" value="NAD(P)-binding Rossmann-fold domains"/>
    <property type="match status" value="1"/>
</dbReference>
<dbReference type="InterPro" id="IPR036291">
    <property type="entry name" value="NAD(P)-bd_dom_sf"/>
</dbReference>
<dbReference type="InterPro" id="IPR013154">
    <property type="entry name" value="ADH-like_N"/>
</dbReference>
<dbReference type="EMBL" id="JAKZEU010000003">
    <property type="protein sequence ID" value="MCQ0970912.1"/>
    <property type="molecule type" value="Genomic_DNA"/>
</dbReference>
<comment type="caution">
    <text evidence="2">The sequence shown here is derived from an EMBL/GenBank/DDBJ whole genome shotgun (WGS) entry which is preliminary data.</text>
</comment>
<organism evidence="2 3">
    <name type="scientific">Paracoccus albicereus</name>
    <dbReference type="NCBI Taxonomy" id="2922394"/>
    <lineage>
        <taxon>Bacteria</taxon>
        <taxon>Pseudomonadati</taxon>
        <taxon>Pseudomonadota</taxon>
        <taxon>Alphaproteobacteria</taxon>
        <taxon>Rhodobacterales</taxon>
        <taxon>Paracoccaceae</taxon>
        <taxon>Paracoccus</taxon>
    </lineage>
</organism>
<keyword evidence="3" id="KW-1185">Reference proteome</keyword>
<evidence type="ECO:0000313" key="2">
    <source>
        <dbReference type="EMBL" id="MCQ0970912.1"/>
    </source>
</evidence>
<dbReference type="PANTHER" id="PTHR43677:SF4">
    <property type="entry name" value="QUINONE OXIDOREDUCTASE-LIKE PROTEIN 2"/>
    <property type="match status" value="1"/>
</dbReference>
<protein>
    <submittedName>
        <fullName evidence="2">NADPH:quinone oxidoreductase family protein</fullName>
    </submittedName>
</protein>
<dbReference type="Gene3D" id="3.40.50.720">
    <property type="entry name" value="NAD(P)-binding Rossmann-like Domain"/>
    <property type="match status" value="1"/>
</dbReference>
<dbReference type="InterPro" id="IPR051397">
    <property type="entry name" value="Zn-ADH-like_protein"/>
</dbReference>
<dbReference type="Pfam" id="PF08240">
    <property type="entry name" value="ADH_N"/>
    <property type="match status" value="1"/>
</dbReference>
<evidence type="ECO:0000259" key="1">
    <source>
        <dbReference type="SMART" id="SM00829"/>
    </source>
</evidence>
<dbReference type="SMART" id="SM00829">
    <property type="entry name" value="PKS_ER"/>
    <property type="match status" value="1"/>
</dbReference>
<dbReference type="InterPro" id="IPR011032">
    <property type="entry name" value="GroES-like_sf"/>
</dbReference>
<dbReference type="Gene3D" id="3.90.180.10">
    <property type="entry name" value="Medium-chain alcohol dehydrogenases, catalytic domain"/>
    <property type="match status" value="1"/>
</dbReference>
<dbReference type="SUPFAM" id="SSF50129">
    <property type="entry name" value="GroES-like"/>
    <property type="match status" value="1"/>
</dbReference>
<dbReference type="Proteomes" id="UP001203945">
    <property type="component" value="Unassembled WGS sequence"/>
</dbReference>
<dbReference type="PANTHER" id="PTHR43677">
    <property type="entry name" value="SHORT-CHAIN DEHYDROGENASE/REDUCTASE"/>
    <property type="match status" value="1"/>
</dbReference>